<feature type="transmembrane region" description="Helical" evidence="7">
    <location>
        <begin position="138"/>
        <end position="163"/>
    </location>
</feature>
<feature type="transmembrane region" description="Helical" evidence="7">
    <location>
        <begin position="52"/>
        <end position="73"/>
    </location>
</feature>
<comment type="subcellular location">
    <subcellularLocation>
        <location evidence="1">Cell membrane</location>
        <topology evidence="1">Multi-pass membrane protein</topology>
    </subcellularLocation>
</comment>
<dbReference type="Gene3D" id="1.20.1250.20">
    <property type="entry name" value="MFS general substrate transporter like domains"/>
    <property type="match status" value="1"/>
</dbReference>
<dbReference type="SUPFAM" id="SSF103473">
    <property type="entry name" value="MFS general substrate transporter"/>
    <property type="match status" value="1"/>
</dbReference>
<dbReference type="GO" id="GO:0005886">
    <property type="term" value="C:plasma membrane"/>
    <property type="evidence" value="ECO:0007669"/>
    <property type="project" value="UniProtKB-SubCell"/>
</dbReference>
<dbReference type="EMBL" id="FCOC02000008">
    <property type="protein sequence ID" value="SAL32550.1"/>
    <property type="molecule type" value="Genomic_DNA"/>
</dbReference>
<name>A0A158GMC1_CABSO</name>
<feature type="transmembrane region" description="Helical" evidence="7">
    <location>
        <begin position="12"/>
        <end position="32"/>
    </location>
</feature>
<evidence type="ECO:0000313" key="10">
    <source>
        <dbReference type="Proteomes" id="UP000054893"/>
    </source>
</evidence>
<protein>
    <submittedName>
        <fullName evidence="9">Major facilitator transporter</fullName>
    </submittedName>
</protein>
<dbReference type="GO" id="GO:0022857">
    <property type="term" value="F:transmembrane transporter activity"/>
    <property type="evidence" value="ECO:0007669"/>
    <property type="project" value="InterPro"/>
</dbReference>
<evidence type="ECO:0000256" key="1">
    <source>
        <dbReference type="ARBA" id="ARBA00004651"/>
    </source>
</evidence>
<dbReference type="InterPro" id="IPR036259">
    <property type="entry name" value="MFS_trans_sf"/>
</dbReference>
<keyword evidence="4 7" id="KW-0812">Transmembrane</keyword>
<dbReference type="InterPro" id="IPR020846">
    <property type="entry name" value="MFS_dom"/>
</dbReference>
<dbReference type="Proteomes" id="UP000054893">
    <property type="component" value="Unassembled WGS sequence"/>
</dbReference>
<dbReference type="PANTHER" id="PTHR23517:SF3">
    <property type="entry name" value="INTEGRAL MEMBRANE TRANSPORT PROTEIN"/>
    <property type="match status" value="1"/>
</dbReference>
<dbReference type="InterPro" id="IPR011701">
    <property type="entry name" value="MFS"/>
</dbReference>
<feature type="transmembrane region" description="Helical" evidence="7">
    <location>
        <begin position="169"/>
        <end position="189"/>
    </location>
</feature>
<feature type="transmembrane region" description="Helical" evidence="7">
    <location>
        <begin position="348"/>
        <end position="371"/>
    </location>
</feature>
<dbReference type="RefSeq" id="WP_060856172.1">
    <property type="nucleotide sequence ID" value="NZ_FCOC02000008.1"/>
</dbReference>
<keyword evidence="6 7" id="KW-0472">Membrane</keyword>
<feature type="transmembrane region" description="Helical" evidence="7">
    <location>
        <begin position="219"/>
        <end position="244"/>
    </location>
</feature>
<dbReference type="PANTHER" id="PTHR23517">
    <property type="entry name" value="RESISTANCE PROTEIN MDTM, PUTATIVE-RELATED-RELATED"/>
    <property type="match status" value="1"/>
</dbReference>
<keyword evidence="2" id="KW-0813">Transport</keyword>
<feature type="transmembrane region" description="Helical" evidence="7">
    <location>
        <begin position="383"/>
        <end position="402"/>
    </location>
</feature>
<dbReference type="OrthoDB" id="9067529at2"/>
<evidence type="ECO:0000256" key="2">
    <source>
        <dbReference type="ARBA" id="ARBA00022448"/>
    </source>
</evidence>
<evidence type="ECO:0000256" key="5">
    <source>
        <dbReference type="ARBA" id="ARBA00022989"/>
    </source>
</evidence>
<feature type="transmembrane region" description="Helical" evidence="7">
    <location>
        <begin position="289"/>
        <end position="309"/>
    </location>
</feature>
<feature type="transmembrane region" description="Helical" evidence="7">
    <location>
        <begin position="315"/>
        <end position="336"/>
    </location>
</feature>
<keyword evidence="5 7" id="KW-1133">Transmembrane helix</keyword>
<keyword evidence="3" id="KW-1003">Cell membrane</keyword>
<reference evidence="9 10" key="1">
    <citation type="submission" date="2016-01" db="EMBL/GenBank/DDBJ databases">
        <authorList>
            <person name="Oliw E.H."/>
        </authorList>
    </citation>
    <scope>NUCLEOTIDE SEQUENCE [LARGE SCALE GENOMIC DNA]</scope>
    <source>
        <strain evidence="9">LMG 22029</strain>
    </source>
</reference>
<accession>A0A158GMC1</accession>
<feature type="transmembrane region" description="Helical" evidence="7">
    <location>
        <begin position="80"/>
        <end position="98"/>
    </location>
</feature>
<dbReference type="InterPro" id="IPR050171">
    <property type="entry name" value="MFS_Transporters"/>
</dbReference>
<dbReference type="Pfam" id="PF07690">
    <property type="entry name" value="MFS_1"/>
    <property type="match status" value="1"/>
</dbReference>
<organism evidence="9 10">
    <name type="scientific">Caballeronia sordidicola</name>
    <name type="common">Burkholderia sordidicola</name>
    <dbReference type="NCBI Taxonomy" id="196367"/>
    <lineage>
        <taxon>Bacteria</taxon>
        <taxon>Pseudomonadati</taxon>
        <taxon>Pseudomonadota</taxon>
        <taxon>Betaproteobacteria</taxon>
        <taxon>Burkholderiales</taxon>
        <taxon>Burkholderiaceae</taxon>
        <taxon>Caballeronia</taxon>
    </lineage>
</organism>
<dbReference type="PROSITE" id="PS50850">
    <property type="entry name" value="MFS"/>
    <property type="match status" value="1"/>
</dbReference>
<sequence length="420" mass="43515">MDDSRHGLRPVVLTLLLSAVIAATYGFGVYLFPVVLPEMKHEIGFGYAQAGYITAARQIANVAMALLSGLAASRFGAARVMLAATALSAVGLACLAFAQDAWLVGVVMVALNACAAATWVPMMALVAPLIDERHQAKAIGVIGSGTNYGVLLNGLLVPALMALWGWRSVWLATALLTAALSVVIVLLFARLGTSRQAASARPRTTRPRMEVRSMLSRRWLLVYAIALLSGFAGVPFVTYFSAYAHDDLHLGLNVTAHAWALVGLAGAVSGLALGMIGDARSAAGQRQRDGMRTALISASILLLCASAITASRPGVLALMIAAVAFGFSFFPLFGLLHAYVGKTSAPAFAAIVCGVCEASFGVGGAAGNLIGGLCKSVSGSFQPVYVCAAIASLLVVGLTWFVPGVRRAPQANPCALANLR</sequence>
<evidence type="ECO:0000256" key="6">
    <source>
        <dbReference type="ARBA" id="ARBA00023136"/>
    </source>
</evidence>
<feature type="transmembrane region" description="Helical" evidence="7">
    <location>
        <begin position="256"/>
        <end position="277"/>
    </location>
</feature>
<feature type="domain" description="Major facilitator superfamily (MFS) profile" evidence="8">
    <location>
        <begin position="14"/>
        <end position="406"/>
    </location>
</feature>
<proteinExistence type="predicted"/>
<dbReference type="AlphaFoldDB" id="A0A158GMC1"/>
<evidence type="ECO:0000256" key="7">
    <source>
        <dbReference type="SAM" id="Phobius"/>
    </source>
</evidence>
<evidence type="ECO:0000313" key="9">
    <source>
        <dbReference type="EMBL" id="SAL32550.1"/>
    </source>
</evidence>
<feature type="transmembrane region" description="Helical" evidence="7">
    <location>
        <begin position="104"/>
        <end position="126"/>
    </location>
</feature>
<gene>
    <name evidence="9" type="ORF">AWB64_02998</name>
</gene>
<evidence type="ECO:0000256" key="3">
    <source>
        <dbReference type="ARBA" id="ARBA00022475"/>
    </source>
</evidence>
<evidence type="ECO:0000256" key="4">
    <source>
        <dbReference type="ARBA" id="ARBA00022692"/>
    </source>
</evidence>
<evidence type="ECO:0000259" key="8">
    <source>
        <dbReference type="PROSITE" id="PS50850"/>
    </source>
</evidence>